<evidence type="ECO:0000256" key="1">
    <source>
        <dbReference type="SAM" id="Phobius"/>
    </source>
</evidence>
<dbReference type="EMBL" id="BQKB01000025">
    <property type="protein sequence ID" value="GJM53040.1"/>
    <property type="molecule type" value="Genomic_DNA"/>
</dbReference>
<gene>
    <name evidence="2" type="ORF">RCZ15_11090</name>
    <name evidence="3" type="ORF">RCZ16_13570</name>
</gene>
<name>A0AAV5AWQ9_9FLAO</name>
<organism evidence="2 4">
    <name type="scientific">Capnocytophaga catalasegens</name>
    <dbReference type="NCBI Taxonomy" id="1004260"/>
    <lineage>
        <taxon>Bacteria</taxon>
        <taxon>Pseudomonadati</taxon>
        <taxon>Bacteroidota</taxon>
        <taxon>Flavobacteriia</taxon>
        <taxon>Flavobacteriales</taxon>
        <taxon>Flavobacteriaceae</taxon>
        <taxon>Capnocytophaga</taxon>
    </lineage>
</organism>
<evidence type="ECO:0000313" key="2">
    <source>
        <dbReference type="EMBL" id="GJM50135.1"/>
    </source>
</evidence>
<comment type="caution">
    <text evidence="2">The sequence shown here is derived from an EMBL/GenBank/DDBJ whole genome shotgun (WGS) entry which is preliminary data.</text>
</comment>
<dbReference type="AlphaFoldDB" id="A0AAV5AWQ9"/>
<keyword evidence="1" id="KW-0472">Membrane</keyword>
<evidence type="ECO:0000313" key="3">
    <source>
        <dbReference type="EMBL" id="GJM53040.1"/>
    </source>
</evidence>
<evidence type="ECO:0000313" key="5">
    <source>
        <dbReference type="Proteomes" id="UP001208692"/>
    </source>
</evidence>
<keyword evidence="1" id="KW-1133">Transmembrane helix</keyword>
<feature type="transmembrane region" description="Helical" evidence="1">
    <location>
        <begin position="30"/>
        <end position="50"/>
    </location>
</feature>
<proteinExistence type="predicted"/>
<keyword evidence="5" id="KW-1185">Reference proteome</keyword>
<reference evidence="2 5" key="1">
    <citation type="submission" date="2021-11" db="EMBL/GenBank/DDBJ databases">
        <title>Draft genome sequence of Capnocytophaga sp. strain KC07075 isolated from cat oral cavity.</title>
        <authorList>
            <person name="Suzuki M."/>
            <person name="Imaoka K."/>
            <person name="Kimura M."/>
            <person name="Morikawa S."/>
            <person name="Maeda K."/>
        </authorList>
    </citation>
    <scope>NUCLEOTIDE SEQUENCE</scope>
    <source>
        <strain evidence="2">KC07075</strain>
        <strain evidence="3 5">KC07079</strain>
    </source>
</reference>
<sequence length="56" mass="6223">MTMFILFWVFAIMATYTSFVKNNKKIDVKTLLLGGISVSIALYQIGYAIGKVMAIS</sequence>
<evidence type="ECO:0000313" key="4">
    <source>
        <dbReference type="Proteomes" id="UP001207736"/>
    </source>
</evidence>
<dbReference type="EMBL" id="BQKA01000021">
    <property type="protein sequence ID" value="GJM50135.1"/>
    <property type="molecule type" value="Genomic_DNA"/>
</dbReference>
<accession>A0AAV5AWQ9</accession>
<protein>
    <submittedName>
        <fullName evidence="2">Uncharacterized protein</fullName>
    </submittedName>
</protein>
<keyword evidence="1" id="KW-0812">Transmembrane</keyword>
<dbReference type="Proteomes" id="UP001208692">
    <property type="component" value="Unassembled WGS sequence"/>
</dbReference>
<dbReference type="Proteomes" id="UP001207736">
    <property type="component" value="Unassembled WGS sequence"/>
</dbReference>
<dbReference type="RefSeq" id="WP_264846767.1">
    <property type="nucleotide sequence ID" value="NZ_BPMA01000028.1"/>
</dbReference>